<organism evidence="2 3">
    <name type="scientific">Candidula unifasciata</name>
    <dbReference type="NCBI Taxonomy" id="100452"/>
    <lineage>
        <taxon>Eukaryota</taxon>
        <taxon>Metazoa</taxon>
        <taxon>Spiralia</taxon>
        <taxon>Lophotrochozoa</taxon>
        <taxon>Mollusca</taxon>
        <taxon>Gastropoda</taxon>
        <taxon>Heterobranchia</taxon>
        <taxon>Euthyneura</taxon>
        <taxon>Panpulmonata</taxon>
        <taxon>Eupulmonata</taxon>
        <taxon>Stylommatophora</taxon>
        <taxon>Helicina</taxon>
        <taxon>Helicoidea</taxon>
        <taxon>Geomitridae</taxon>
        <taxon>Candidula</taxon>
    </lineage>
</organism>
<dbReference type="AlphaFoldDB" id="A0A8S3YIC6"/>
<comment type="caution">
    <text evidence="2">The sequence shown here is derived from an EMBL/GenBank/DDBJ whole genome shotgun (WGS) entry which is preliminary data.</text>
</comment>
<evidence type="ECO:0000313" key="3">
    <source>
        <dbReference type="Proteomes" id="UP000678393"/>
    </source>
</evidence>
<gene>
    <name evidence="2" type="ORF">CUNI_LOCUS2531</name>
</gene>
<dbReference type="OrthoDB" id="6156797at2759"/>
<feature type="region of interest" description="Disordered" evidence="1">
    <location>
        <begin position="63"/>
        <end position="82"/>
    </location>
</feature>
<evidence type="ECO:0000256" key="1">
    <source>
        <dbReference type="SAM" id="MobiDB-lite"/>
    </source>
</evidence>
<dbReference type="EMBL" id="CAJHNH020000329">
    <property type="protein sequence ID" value="CAG5116973.1"/>
    <property type="molecule type" value="Genomic_DNA"/>
</dbReference>
<dbReference type="Proteomes" id="UP000678393">
    <property type="component" value="Unassembled WGS sequence"/>
</dbReference>
<keyword evidence="3" id="KW-1185">Reference proteome</keyword>
<evidence type="ECO:0000313" key="2">
    <source>
        <dbReference type="EMBL" id="CAG5116973.1"/>
    </source>
</evidence>
<accession>A0A8S3YIC6</accession>
<proteinExistence type="predicted"/>
<feature type="compositionally biased region" description="Basic residues" evidence="1">
    <location>
        <begin position="72"/>
        <end position="82"/>
    </location>
</feature>
<name>A0A8S3YIC6_9EUPU</name>
<reference evidence="2" key="1">
    <citation type="submission" date="2021-04" db="EMBL/GenBank/DDBJ databases">
        <authorList>
            <consortium name="Molecular Ecology Group"/>
        </authorList>
    </citation>
    <scope>NUCLEOTIDE SEQUENCE</scope>
</reference>
<protein>
    <submittedName>
        <fullName evidence="2">Uncharacterized protein</fullName>
    </submittedName>
</protein>
<feature type="non-terminal residue" evidence="2">
    <location>
        <position position="1"/>
    </location>
</feature>
<sequence length="82" mass="9591">TAGQNYEIPNNYQAYVPTTPSPENVNCYFEVPMVQTVGGRCVRFGRSRRWSCQSGIHMEMSDDCERLNRRPEPRRRTRPPRS</sequence>